<dbReference type="InterPro" id="IPR001647">
    <property type="entry name" value="HTH_TetR"/>
</dbReference>
<dbReference type="AlphaFoldDB" id="A0A291RLP5"/>
<sequence length="213" mass="23674">MPDSPSSPALGGQPDLRTRRRAQTQREIHTAAVELSEARGFDQVTVNDIAARAGVSQRTFFRYFPTKDSAVLYDQWGVADALATLITTLKPKQIELTDIESVIATTLTTAVTADPSDGPDILRRYRLVMATPQLAAAAFVDRNHQINLLLQALDDNSAPTRSRMRLLLDLAYTVLFTAVTEWAETRTTPPEPNGTDLLAIYHRLCKQLRHTCR</sequence>
<evidence type="ECO:0000256" key="4">
    <source>
        <dbReference type="PROSITE-ProRule" id="PRU00335"/>
    </source>
</evidence>
<keyword evidence="1" id="KW-0805">Transcription regulation</keyword>
<proteinExistence type="predicted"/>
<dbReference type="Gene3D" id="1.10.357.10">
    <property type="entry name" value="Tetracycline Repressor, domain 2"/>
    <property type="match status" value="1"/>
</dbReference>
<dbReference type="InterPro" id="IPR023772">
    <property type="entry name" value="DNA-bd_HTH_TetR-type_CS"/>
</dbReference>
<dbReference type="SUPFAM" id="SSF46689">
    <property type="entry name" value="Homeodomain-like"/>
    <property type="match status" value="1"/>
</dbReference>
<keyword evidence="3" id="KW-0804">Transcription</keyword>
<dbReference type="PANTHER" id="PTHR30055:SF234">
    <property type="entry name" value="HTH-TYPE TRANSCRIPTIONAL REGULATOR BETI"/>
    <property type="match status" value="1"/>
</dbReference>
<evidence type="ECO:0000256" key="3">
    <source>
        <dbReference type="ARBA" id="ARBA00023163"/>
    </source>
</evidence>
<dbReference type="InterPro" id="IPR009057">
    <property type="entry name" value="Homeodomain-like_sf"/>
</dbReference>
<dbReference type="PROSITE" id="PS01081">
    <property type="entry name" value="HTH_TETR_1"/>
    <property type="match status" value="1"/>
</dbReference>
<dbReference type="Pfam" id="PF00440">
    <property type="entry name" value="TetR_N"/>
    <property type="match status" value="1"/>
</dbReference>
<evidence type="ECO:0000259" key="6">
    <source>
        <dbReference type="PROSITE" id="PS50977"/>
    </source>
</evidence>
<dbReference type="InterPro" id="IPR050109">
    <property type="entry name" value="HTH-type_TetR-like_transc_reg"/>
</dbReference>
<dbReference type="GO" id="GO:0000976">
    <property type="term" value="F:transcription cis-regulatory region binding"/>
    <property type="evidence" value="ECO:0007669"/>
    <property type="project" value="TreeGrafter"/>
</dbReference>
<evidence type="ECO:0000256" key="1">
    <source>
        <dbReference type="ARBA" id="ARBA00023015"/>
    </source>
</evidence>
<dbReference type="RefSeq" id="WP_098695336.1">
    <property type="nucleotide sequence ID" value="NZ_CP023778.1"/>
</dbReference>
<reference evidence="7 8" key="1">
    <citation type="submission" date="2017-10" db="EMBL/GenBank/DDBJ databases">
        <title>Comparative genomics between pathogenic Norcardia.</title>
        <authorList>
            <person name="Zeng L."/>
        </authorList>
    </citation>
    <scope>NUCLEOTIDE SEQUENCE [LARGE SCALE GENOMIC DNA]</scope>
    <source>
        <strain evidence="7 8">NC_YFY_NT001</strain>
    </source>
</reference>
<evidence type="ECO:0000256" key="5">
    <source>
        <dbReference type="SAM" id="MobiDB-lite"/>
    </source>
</evidence>
<gene>
    <name evidence="7" type="ORF">CRH09_20670</name>
</gene>
<dbReference type="GeneID" id="88359769"/>
<evidence type="ECO:0000313" key="8">
    <source>
        <dbReference type="Proteomes" id="UP000221961"/>
    </source>
</evidence>
<protein>
    <submittedName>
        <fullName evidence="7">TetR family transcriptional regulator</fullName>
    </submittedName>
</protein>
<dbReference type="GO" id="GO:0003700">
    <property type="term" value="F:DNA-binding transcription factor activity"/>
    <property type="evidence" value="ECO:0007669"/>
    <property type="project" value="TreeGrafter"/>
</dbReference>
<evidence type="ECO:0000256" key="2">
    <source>
        <dbReference type="ARBA" id="ARBA00023125"/>
    </source>
</evidence>
<feature type="DNA-binding region" description="H-T-H motif" evidence="4">
    <location>
        <begin position="45"/>
        <end position="64"/>
    </location>
</feature>
<dbReference type="PRINTS" id="PR00455">
    <property type="entry name" value="HTHTETR"/>
</dbReference>
<dbReference type="PROSITE" id="PS50977">
    <property type="entry name" value="HTH_TETR_2"/>
    <property type="match status" value="1"/>
</dbReference>
<dbReference type="EMBL" id="CP023778">
    <property type="protein sequence ID" value="ATL68235.1"/>
    <property type="molecule type" value="Genomic_DNA"/>
</dbReference>
<accession>A0A291RLP5</accession>
<name>A0A291RLP5_9NOCA</name>
<dbReference type="PANTHER" id="PTHR30055">
    <property type="entry name" value="HTH-TYPE TRANSCRIPTIONAL REGULATOR RUTR"/>
    <property type="match status" value="1"/>
</dbReference>
<dbReference type="KEGG" id="ntp:CRH09_20670"/>
<evidence type="ECO:0000313" key="7">
    <source>
        <dbReference type="EMBL" id="ATL68235.1"/>
    </source>
</evidence>
<keyword evidence="2 4" id="KW-0238">DNA-binding</keyword>
<feature type="domain" description="HTH tetR-type" evidence="6">
    <location>
        <begin position="22"/>
        <end position="82"/>
    </location>
</feature>
<organism evidence="7 8">
    <name type="scientific">Nocardia terpenica</name>
    <dbReference type="NCBI Taxonomy" id="455432"/>
    <lineage>
        <taxon>Bacteria</taxon>
        <taxon>Bacillati</taxon>
        <taxon>Actinomycetota</taxon>
        <taxon>Actinomycetes</taxon>
        <taxon>Mycobacteriales</taxon>
        <taxon>Nocardiaceae</taxon>
        <taxon>Nocardia</taxon>
    </lineage>
</organism>
<feature type="region of interest" description="Disordered" evidence="5">
    <location>
        <begin position="1"/>
        <end position="24"/>
    </location>
</feature>
<dbReference type="Proteomes" id="UP000221961">
    <property type="component" value="Chromosome"/>
</dbReference>